<name>A0A813N6J0_9BILA</name>
<gene>
    <name evidence="1" type="ORF">OXX778_LOCUS2933</name>
</gene>
<proteinExistence type="predicted"/>
<organism evidence="1 2">
    <name type="scientific">Brachionus calyciflorus</name>
    <dbReference type="NCBI Taxonomy" id="104777"/>
    <lineage>
        <taxon>Eukaryota</taxon>
        <taxon>Metazoa</taxon>
        <taxon>Spiralia</taxon>
        <taxon>Gnathifera</taxon>
        <taxon>Rotifera</taxon>
        <taxon>Eurotatoria</taxon>
        <taxon>Monogononta</taxon>
        <taxon>Pseudotrocha</taxon>
        <taxon>Ploima</taxon>
        <taxon>Brachionidae</taxon>
        <taxon>Brachionus</taxon>
    </lineage>
</organism>
<dbReference type="Proteomes" id="UP000663879">
    <property type="component" value="Unassembled WGS sequence"/>
</dbReference>
<reference evidence="1" key="1">
    <citation type="submission" date="2021-02" db="EMBL/GenBank/DDBJ databases">
        <authorList>
            <person name="Nowell W R."/>
        </authorList>
    </citation>
    <scope>NUCLEOTIDE SEQUENCE</scope>
    <source>
        <strain evidence="1">Ploen Becks lab</strain>
    </source>
</reference>
<protein>
    <submittedName>
        <fullName evidence="1">Uncharacterized protein</fullName>
    </submittedName>
</protein>
<evidence type="ECO:0000313" key="2">
    <source>
        <dbReference type="Proteomes" id="UP000663879"/>
    </source>
</evidence>
<accession>A0A813N6J0</accession>
<dbReference type="AlphaFoldDB" id="A0A813N6J0"/>
<dbReference type="OrthoDB" id="9992297at2759"/>
<sequence length="283" mass="34159">MTVLPDIVREAKIVSGKDNKIINDLLPSTSITNFDINPESYHHKDDNSIRRKRQASFKIDNKTNLIFNDLNRSSSYSRVTRSTDFINVKNSPLATSYTYNWKPVERLPNQVVQAKVKIYKPPKRIEMTGRPSSPYRVKVDYETGDPTYHNEKRVLDMKRLQYLQAHTSWSIYPYAGIEEREEYNKKIRETLKEQIEQKDRHLKKEFEDKILEFKIVSELDQQYKNEDKQKRNEKFKYLMGYRDENKQLMEDRWMHNYMLKRHEWQQESQLLEQDPVNWSKTLR</sequence>
<evidence type="ECO:0000313" key="1">
    <source>
        <dbReference type="EMBL" id="CAF0732596.1"/>
    </source>
</evidence>
<dbReference type="EMBL" id="CAJNOC010000245">
    <property type="protein sequence ID" value="CAF0732596.1"/>
    <property type="molecule type" value="Genomic_DNA"/>
</dbReference>
<comment type="caution">
    <text evidence="1">The sequence shown here is derived from an EMBL/GenBank/DDBJ whole genome shotgun (WGS) entry which is preliminary data.</text>
</comment>
<keyword evidence="2" id="KW-1185">Reference proteome</keyword>